<organism evidence="1 2">
    <name type="scientific">Solanum bulbocastanum</name>
    <name type="common">Wild potato</name>
    <dbReference type="NCBI Taxonomy" id="147425"/>
    <lineage>
        <taxon>Eukaryota</taxon>
        <taxon>Viridiplantae</taxon>
        <taxon>Streptophyta</taxon>
        <taxon>Embryophyta</taxon>
        <taxon>Tracheophyta</taxon>
        <taxon>Spermatophyta</taxon>
        <taxon>Magnoliopsida</taxon>
        <taxon>eudicotyledons</taxon>
        <taxon>Gunneridae</taxon>
        <taxon>Pentapetalae</taxon>
        <taxon>asterids</taxon>
        <taxon>lamiids</taxon>
        <taxon>Solanales</taxon>
        <taxon>Solanaceae</taxon>
        <taxon>Solanoideae</taxon>
        <taxon>Solaneae</taxon>
        <taxon>Solanum</taxon>
    </lineage>
</organism>
<sequence length="32" mass="3958">MHSQNTYLRCWLASSLLIEKMWQVMILRRVLH</sequence>
<dbReference type="EMBL" id="JBANQN010000002">
    <property type="protein sequence ID" value="KAK6798466.1"/>
    <property type="molecule type" value="Genomic_DNA"/>
</dbReference>
<dbReference type="AlphaFoldDB" id="A0AAN8U891"/>
<proteinExistence type="predicted"/>
<gene>
    <name evidence="1" type="ORF">RDI58_006169</name>
</gene>
<evidence type="ECO:0000313" key="1">
    <source>
        <dbReference type="EMBL" id="KAK6798466.1"/>
    </source>
</evidence>
<name>A0AAN8U891_SOLBU</name>
<evidence type="ECO:0000313" key="2">
    <source>
        <dbReference type="Proteomes" id="UP001371456"/>
    </source>
</evidence>
<reference evidence="1 2" key="1">
    <citation type="submission" date="2024-02" db="EMBL/GenBank/DDBJ databases">
        <title>de novo genome assembly of Solanum bulbocastanum strain 11H21.</title>
        <authorList>
            <person name="Hosaka A.J."/>
        </authorList>
    </citation>
    <scope>NUCLEOTIDE SEQUENCE [LARGE SCALE GENOMIC DNA]</scope>
    <source>
        <tissue evidence="1">Young leaves</tissue>
    </source>
</reference>
<accession>A0AAN8U891</accession>
<protein>
    <submittedName>
        <fullName evidence="1">Uncharacterized protein</fullName>
    </submittedName>
</protein>
<keyword evidence="2" id="KW-1185">Reference proteome</keyword>
<comment type="caution">
    <text evidence="1">The sequence shown here is derived from an EMBL/GenBank/DDBJ whole genome shotgun (WGS) entry which is preliminary data.</text>
</comment>
<dbReference type="Proteomes" id="UP001371456">
    <property type="component" value="Unassembled WGS sequence"/>
</dbReference>